<evidence type="ECO:0000313" key="1">
    <source>
        <dbReference type="EMBL" id="KTD53554.1"/>
    </source>
</evidence>
<dbReference type="SUPFAM" id="SSF48403">
    <property type="entry name" value="Ankyrin repeat"/>
    <property type="match status" value="1"/>
</dbReference>
<gene>
    <name evidence="1" type="ORF">Lsan_3964</name>
</gene>
<dbReference type="AlphaFoldDB" id="A0A0W0YA50"/>
<proteinExistence type="predicted"/>
<comment type="caution">
    <text evidence="1">The sequence shown here is derived from an EMBL/GenBank/DDBJ whole genome shotgun (WGS) entry which is preliminary data.</text>
</comment>
<dbReference type="STRING" id="45074.Lsan_3964"/>
<sequence>MINELKKLLEEFNSDIDNENKKHPFTQKKMLIQKHSKEVYEIFYSLLNTWENDKEISHESIKNTFVLIWNRVQGTMLSYTALPEAAVTKFLIKVACKLLKEDDKDSYSLVEIIQLLMPTLLFGENPEIYKPAAWGFNSGSASRISAIAFQDENDKEADVIKFLKTHIISDCGTYIIPLWVLNVLEKKDKDEPIPNYYYEPGATDNEWLSESEFVRLGKHNLLTKSIVESYGRMQEYKQDKTNLLGQLNILLNSLHYNSVSGVGKEEIAGATAELSIRRFFEYYNVLCEKISFSLDDKLKHELGMLRKCIGEYSSGEAPIALIQTCMAARKSSLQMAMMGKESYLAGIGLGKNEISEVIENTKKKLQISLDELNQAIETGSVNGCDHLPLTRKILDIYGFNLHNCRFEELIDIINDLSEEDIRILLDDFSYVKSWSYTIGTLDNIIKLFRELTLVKIGVLCGYMAGRLNKILNKKEDYYFLISSFLDPNVQEVIVRNFVNKENVLNNVGSEKGLMEMLVQSTQAFDVVWRQFTQSEKIQILNTKNTDSGNTLLHDSINHANTLKLILKFLADNDMINTFIVLNLNKDNLLHSAASNAESLKMLLQCLPQKDHLNAIKAQNRDQDTVLHLAMSDTESLKILLEFIPSPSLLELIKIENRRSETPISIACKKAENFKIILAKLSEKDRMELINPFIREDKKNIFKTYLNYNPDKIQLLLNLFPPNERINIVTTQFEDGQTPFDLCAQAPDALKYLLQQLPKNETLRVLTLQTKYSLSTIFHSVISSPPTLQILFDALTEQEYLKVLEIKNKYSFSLVEYALTHHLDSFKYIVERTPKDHLLRIIEDINAEHFNSLDEVTFRVLGDLYLSSDRFNCNFLSAIDITKFPQLAELKNRLVVESKNRQELKFLPRGNDCLLRVASIPETLTKILRYLPEKDHLERMKAKDKKGNTVLHLAMSNTESLKIILKFIPKNLLLELIKIQNMECETPIFLACQNSENVDIILAHLSENERMELMSPIDRKNEKNIFKIYLSENPDKIQPLLNLFPPNKRSDIVTTQFDDGRTPFHLCAQAPDALKYLLQQLPKNETLRVLTLQTQYSCSTVFHMALGSNDALKILFDALTEQEYLKVLTMGDKYSGSLVECALKSRLNLRSFKYIVERTPKDHLLSLIERIKSESFNSLDEVTFRLLGDLFLSSDRSAPNFVSAINVQKFPQLAELKNRLESKVNPQPQFGVS</sequence>
<dbReference type="PANTHER" id="PTHR24121">
    <property type="entry name" value="NO MECHANORECEPTOR POTENTIAL C, ISOFORM D-RELATED"/>
    <property type="match status" value="1"/>
</dbReference>
<protein>
    <submittedName>
        <fullName evidence="1">Ankyrin repeats (3 copies)</fullName>
    </submittedName>
</protein>
<accession>A0A0W0YA50</accession>
<dbReference type="InterPro" id="IPR036770">
    <property type="entry name" value="Ankyrin_rpt-contain_sf"/>
</dbReference>
<organism evidence="1 2">
    <name type="scientific">Legionella santicrucis</name>
    <dbReference type="NCBI Taxonomy" id="45074"/>
    <lineage>
        <taxon>Bacteria</taxon>
        <taxon>Pseudomonadati</taxon>
        <taxon>Pseudomonadota</taxon>
        <taxon>Gammaproteobacteria</taxon>
        <taxon>Legionellales</taxon>
        <taxon>Legionellaceae</taxon>
        <taxon>Legionella</taxon>
    </lineage>
</organism>
<dbReference type="OrthoDB" id="5654093at2"/>
<reference evidence="1 2" key="1">
    <citation type="submission" date="2015-11" db="EMBL/GenBank/DDBJ databases">
        <title>Genomic analysis of 38 Legionella species identifies large and diverse effector repertoires.</title>
        <authorList>
            <person name="Burstein D."/>
            <person name="Amaro F."/>
            <person name="Zusman T."/>
            <person name="Lifshitz Z."/>
            <person name="Cohen O."/>
            <person name="Gilbert J.A."/>
            <person name="Pupko T."/>
            <person name="Shuman H.A."/>
            <person name="Segal G."/>
        </authorList>
    </citation>
    <scope>NUCLEOTIDE SEQUENCE [LARGE SCALE GENOMIC DNA]</scope>
    <source>
        <strain evidence="1 2">SC-63-C7</strain>
    </source>
</reference>
<name>A0A0W0YA50_9GAMM</name>
<dbReference type="Gene3D" id="1.25.40.20">
    <property type="entry name" value="Ankyrin repeat-containing domain"/>
    <property type="match status" value="2"/>
</dbReference>
<dbReference type="RefSeq" id="WP_058515840.1">
    <property type="nucleotide sequence ID" value="NZ_CAAAIH010000006.1"/>
</dbReference>
<dbReference type="PANTHER" id="PTHR24121:SF23">
    <property type="entry name" value="NO MECHANORECEPTOR POTENTIAL C, ISOFORM H"/>
    <property type="match status" value="1"/>
</dbReference>
<dbReference type="InterPro" id="IPR002110">
    <property type="entry name" value="Ankyrin_rpt"/>
</dbReference>
<keyword evidence="2" id="KW-1185">Reference proteome</keyword>
<dbReference type="PATRIC" id="fig|45074.5.peg.4256"/>
<dbReference type="SMART" id="SM00248">
    <property type="entry name" value="ANK"/>
    <property type="match status" value="8"/>
</dbReference>
<dbReference type="Proteomes" id="UP000054703">
    <property type="component" value="Unassembled WGS sequence"/>
</dbReference>
<evidence type="ECO:0000313" key="2">
    <source>
        <dbReference type="Proteomes" id="UP000054703"/>
    </source>
</evidence>
<dbReference type="EMBL" id="LNYU01000091">
    <property type="protein sequence ID" value="KTD53554.1"/>
    <property type="molecule type" value="Genomic_DNA"/>
</dbReference>